<dbReference type="OrthoDB" id="521617at2759"/>
<evidence type="ECO:0000313" key="5">
    <source>
        <dbReference type="Proteomes" id="UP001163046"/>
    </source>
</evidence>
<gene>
    <name evidence="4" type="ORF">OS493_034134</name>
</gene>
<dbReference type="GO" id="GO:0036064">
    <property type="term" value="C:ciliary basal body"/>
    <property type="evidence" value="ECO:0007669"/>
    <property type="project" value="TreeGrafter"/>
</dbReference>
<keyword evidence="5" id="KW-1185">Reference proteome</keyword>
<name>A0A9X0CCW8_9CNID</name>
<feature type="region of interest" description="Disordered" evidence="3">
    <location>
        <begin position="82"/>
        <end position="182"/>
    </location>
</feature>
<evidence type="ECO:0000256" key="1">
    <source>
        <dbReference type="ARBA" id="ARBA00009887"/>
    </source>
</evidence>
<dbReference type="InterPro" id="IPR038797">
    <property type="entry name" value="Fltp"/>
</dbReference>
<feature type="compositionally biased region" description="Basic and acidic residues" evidence="3">
    <location>
        <begin position="93"/>
        <end position="115"/>
    </location>
</feature>
<sequence length="182" mass="20283">MSTHFSANQYDQAFDAQRLQNWEIPQRYKERPSALEGFTQPIANNRGHILPGIPRSSKSPWGEFLGTWDMTKPPLRTKTMKTTAMSTSMQKAPEAHVEMVRTTSPKHDGIAEKARTPSPLQEAMRTPSPKVVTPERGSPRPPSQNKKSPSPTQVKTPDPPTSPTQDDSSPKKKLCCVIRDPV</sequence>
<reference evidence="4" key="1">
    <citation type="submission" date="2023-01" db="EMBL/GenBank/DDBJ databases">
        <title>Genome assembly of the deep-sea coral Lophelia pertusa.</title>
        <authorList>
            <person name="Herrera S."/>
            <person name="Cordes E."/>
        </authorList>
    </citation>
    <scope>NUCLEOTIDE SEQUENCE</scope>
    <source>
        <strain evidence="4">USNM1676648</strain>
        <tissue evidence="4">Polyp</tissue>
    </source>
</reference>
<dbReference type="Proteomes" id="UP001163046">
    <property type="component" value="Unassembled WGS sequence"/>
</dbReference>
<dbReference type="CDD" id="cd23705">
    <property type="entry name" value="Flattop"/>
    <property type="match status" value="1"/>
</dbReference>
<dbReference type="GO" id="GO:0044782">
    <property type="term" value="P:cilium organization"/>
    <property type="evidence" value="ECO:0007669"/>
    <property type="project" value="TreeGrafter"/>
</dbReference>
<dbReference type="PANTHER" id="PTHR34639:SF1">
    <property type="entry name" value="PROTEIN FLATTOP"/>
    <property type="match status" value="1"/>
</dbReference>
<feature type="compositionally biased region" description="Polar residues" evidence="3">
    <location>
        <begin position="143"/>
        <end position="155"/>
    </location>
</feature>
<dbReference type="EMBL" id="MU827824">
    <property type="protein sequence ID" value="KAJ7321747.1"/>
    <property type="molecule type" value="Genomic_DNA"/>
</dbReference>
<dbReference type="AlphaFoldDB" id="A0A9X0CCW8"/>
<proteinExistence type="inferred from homology"/>
<evidence type="ECO:0000256" key="3">
    <source>
        <dbReference type="SAM" id="MobiDB-lite"/>
    </source>
</evidence>
<protein>
    <recommendedName>
        <fullName evidence="2">Cilia- and flagella-associated protein 126</fullName>
    </recommendedName>
</protein>
<accession>A0A9X0CCW8</accession>
<comment type="caution">
    <text evidence="4">The sequence shown here is derived from an EMBL/GenBank/DDBJ whole genome shotgun (WGS) entry which is preliminary data.</text>
</comment>
<evidence type="ECO:0000256" key="2">
    <source>
        <dbReference type="ARBA" id="ARBA00033306"/>
    </source>
</evidence>
<evidence type="ECO:0000313" key="4">
    <source>
        <dbReference type="EMBL" id="KAJ7321747.1"/>
    </source>
</evidence>
<comment type="similarity">
    <text evidence="1">Belongs to the Flattop family.</text>
</comment>
<dbReference type="PANTHER" id="PTHR34639">
    <property type="entry name" value="PROTEIN FLATTOP"/>
    <property type="match status" value="1"/>
</dbReference>
<dbReference type="Pfam" id="PF22611">
    <property type="entry name" value="CFAP126"/>
    <property type="match status" value="1"/>
</dbReference>
<organism evidence="4 5">
    <name type="scientific">Desmophyllum pertusum</name>
    <dbReference type="NCBI Taxonomy" id="174260"/>
    <lineage>
        <taxon>Eukaryota</taxon>
        <taxon>Metazoa</taxon>
        <taxon>Cnidaria</taxon>
        <taxon>Anthozoa</taxon>
        <taxon>Hexacorallia</taxon>
        <taxon>Scleractinia</taxon>
        <taxon>Caryophylliina</taxon>
        <taxon>Caryophylliidae</taxon>
        <taxon>Desmophyllum</taxon>
    </lineage>
</organism>